<evidence type="ECO:0000256" key="9">
    <source>
        <dbReference type="SAM" id="MobiDB-lite"/>
    </source>
</evidence>
<dbReference type="PANTHER" id="PTHR34031:SF1">
    <property type="entry name" value="CENTROSOMAL PROTEIN OF 162 KDA"/>
    <property type="match status" value="1"/>
</dbReference>
<accession>A0A7M5VFY9</accession>
<evidence type="ECO:0000256" key="8">
    <source>
        <dbReference type="ARBA" id="ARBA00023212"/>
    </source>
</evidence>
<evidence type="ECO:0000256" key="4">
    <source>
        <dbReference type="ARBA" id="ARBA00022490"/>
    </source>
</evidence>
<dbReference type="AlphaFoldDB" id="A0A7M5VFY9"/>
<reference evidence="10" key="1">
    <citation type="submission" date="2021-01" db="UniProtKB">
        <authorList>
            <consortium name="EnsemblMetazoa"/>
        </authorList>
    </citation>
    <scope>IDENTIFICATION</scope>
</reference>
<dbReference type="Proteomes" id="UP000594262">
    <property type="component" value="Unplaced"/>
</dbReference>
<feature type="compositionally biased region" description="Polar residues" evidence="9">
    <location>
        <begin position="167"/>
        <end position="191"/>
    </location>
</feature>
<keyword evidence="6" id="KW-0970">Cilium biogenesis/degradation</keyword>
<comment type="similarity">
    <text evidence="2">Belongs to the CEP162 family.</text>
</comment>
<proteinExistence type="inferred from homology"/>
<keyword evidence="4" id="KW-0963">Cytoplasm</keyword>
<dbReference type="InterPro" id="IPR038774">
    <property type="entry name" value="CEP162-like"/>
</dbReference>
<dbReference type="GO" id="GO:0005814">
    <property type="term" value="C:centriole"/>
    <property type="evidence" value="ECO:0007669"/>
    <property type="project" value="UniProtKB-SubCell"/>
</dbReference>
<sequence length="390" mass="43436">MASKWGGGKQKIKDRDLDAEFEKFLNESLSDESLASPRRSLTSMTTKQKAKGALPSPNEQQKFDKPWWATSEDDVTASENANKKKWIKSKEDTIDEVDGIDAPPKQTNNPLAMSRDSLDVNSSRPGTALDTILSESEPSYSEPVKTETEQEPDGVDAGGTQYEEDFTGSTNSQSSVSGNTVNPSSTTQNQEMGMETLEEMKDKDLFFSQLEKEKQDDIDYGELNRKLDEEESMTNEGMSVLGLQPYRPPHYDDSGSGSGIEDDQKVNYTKAESPSKSLQSRDTETQRETSQTNSSVQSSPTRKERSYSEKSDVDSFSRREDEQVEQKADEQLNLNEPSPAKTKKPEAVPSLLSKVSLMESLDSTAGLNLAEKLAQRNKEFTGKGRKRKKF</sequence>
<feature type="compositionally biased region" description="Basic and acidic residues" evidence="9">
    <location>
        <begin position="301"/>
        <end position="330"/>
    </location>
</feature>
<dbReference type="PANTHER" id="PTHR34031">
    <property type="entry name" value="CENTROSOMAL PROTEIN OF 162 KDA"/>
    <property type="match status" value="1"/>
</dbReference>
<evidence type="ECO:0000256" key="5">
    <source>
        <dbReference type="ARBA" id="ARBA00022701"/>
    </source>
</evidence>
<dbReference type="EnsemblMetazoa" id="CLYHEMT011043.1">
    <property type="protein sequence ID" value="CLYHEMP011043.1"/>
    <property type="gene ID" value="CLYHEMG011043"/>
</dbReference>
<evidence type="ECO:0000256" key="6">
    <source>
        <dbReference type="ARBA" id="ARBA00022794"/>
    </source>
</evidence>
<evidence type="ECO:0000313" key="11">
    <source>
        <dbReference type="Proteomes" id="UP000594262"/>
    </source>
</evidence>
<keyword evidence="7" id="KW-0175">Coiled coil</keyword>
<feature type="compositionally biased region" description="Polar residues" evidence="9">
    <location>
        <begin position="288"/>
        <end position="300"/>
    </location>
</feature>
<evidence type="ECO:0000313" key="10">
    <source>
        <dbReference type="EnsemblMetazoa" id="CLYHEMP011043.1"/>
    </source>
</evidence>
<keyword evidence="11" id="KW-1185">Reference proteome</keyword>
<evidence type="ECO:0000256" key="7">
    <source>
        <dbReference type="ARBA" id="ARBA00023054"/>
    </source>
</evidence>
<keyword evidence="5" id="KW-0493">Microtubule</keyword>
<comment type="subcellular location">
    <subcellularLocation>
        <location evidence="1">Cytoplasm</location>
        <location evidence="1">Cytoskeleton</location>
        <location evidence="1">Microtubule organizing center</location>
        <location evidence="1">Centrosome</location>
        <location evidence="1">Centriole</location>
    </subcellularLocation>
</comment>
<name>A0A7M5VFY9_9CNID</name>
<organism evidence="10 11">
    <name type="scientific">Clytia hemisphaerica</name>
    <dbReference type="NCBI Taxonomy" id="252671"/>
    <lineage>
        <taxon>Eukaryota</taxon>
        <taxon>Metazoa</taxon>
        <taxon>Cnidaria</taxon>
        <taxon>Hydrozoa</taxon>
        <taxon>Hydroidolina</taxon>
        <taxon>Leptothecata</taxon>
        <taxon>Obeliida</taxon>
        <taxon>Clytiidae</taxon>
        <taxon>Clytia</taxon>
    </lineage>
</organism>
<dbReference type="GO" id="GO:0005879">
    <property type="term" value="C:axonemal microtubule"/>
    <property type="evidence" value="ECO:0007669"/>
    <property type="project" value="TreeGrafter"/>
</dbReference>
<feature type="compositionally biased region" description="Polar residues" evidence="9">
    <location>
        <begin position="266"/>
        <end position="278"/>
    </location>
</feature>
<dbReference type="GO" id="GO:0060271">
    <property type="term" value="P:cilium assembly"/>
    <property type="evidence" value="ECO:0007669"/>
    <property type="project" value="TreeGrafter"/>
</dbReference>
<evidence type="ECO:0000256" key="1">
    <source>
        <dbReference type="ARBA" id="ARBA00004114"/>
    </source>
</evidence>
<feature type="compositionally biased region" description="Polar residues" evidence="9">
    <location>
        <begin position="27"/>
        <end position="47"/>
    </location>
</feature>
<feature type="region of interest" description="Disordered" evidence="9">
    <location>
        <begin position="26"/>
        <end position="347"/>
    </location>
</feature>
<dbReference type="OrthoDB" id="2157184at2759"/>
<keyword evidence="8" id="KW-0206">Cytoskeleton</keyword>
<evidence type="ECO:0000256" key="3">
    <source>
        <dbReference type="ARBA" id="ARBA00021406"/>
    </source>
</evidence>
<feature type="compositionally biased region" description="Basic and acidic residues" evidence="9">
    <location>
        <begin position="198"/>
        <end position="228"/>
    </location>
</feature>
<evidence type="ECO:0000256" key="2">
    <source>
        <dbReference type="ARBA" id="ARBA00009485"/>
    </source>
</evidence>
<protein>
    <recommendedName>
        <fullName evidence="3">Centrosomal protein of 162 kDa</fullName>
    </recommendedName>
</protein>